<protein>
    <recommendedName>
        <fullName evidence="5">Hemolysin-type calcium-binding repeat-containing protein</fullName>
    </recommendedName>
</protein>
<dbReference type="Proteomes" id="UP000192656">
    <property type="component" value="Unassembled WGS sequence"/>
</dbReference>
<dbReference type="RefSeq" id="WP_139798313.1">
    <property type="nucleotide sequence ID" value="NZ_FWXR01000007.1"/>
</dbReference>
<dbReference type="OrthoDB" id="7738102at2"/>
<dbReference type="AlphaFoldDB" id="A0A1W2BU57"/>
<sequence>MGIYQGDNNDNTFNLEGQALQGGTGHSYYGYGGNDTVYGSSYVDFIIGGDGDDVLYGYGNDDYLQGDGGADYLSGGAGNDNLGGGIGNDHLFGGSGNDLLRGNQGNDLYEFAPGLGIDTIDESQGPAGLGGEGGGSDFLYFGAVASAIALYQSGNDLLVTTANEMADGIFDDGVIIADFFLGGDHVVETLLTSDNMQYDLTVFL</sequence>
<keyword evidence="2" id="KW-0964">Secreted</keyword>
<organism evidence="3 4">
    <name type="scientific">Fulvimarina manganoxydans</name>
    <dbReference type="NCBI Taxonomy" id="937218"/>
    <lineage>
        <taxon>Bacteria</taxon>
        <taxon>Pseudomonadati</taxon>
        <taxon>Pseudomonadota</taxon>
        <taxon>Alphaproteobacteria</taxon>
        <taxon>Hyphomicrobiales</taxon>
        <taxon>Aurantimonadaceae</taxon>
        <taxon>Fulvimarina</taxon>
    </lineage>
</organism>
<dbReference type="PROSITE" id="PS00330">
    <property type="entry name" value="HEMOLYSIN_CALCIUM"/>
    <property type="match status" value="2"/>
</dbReference>
<dbReference type="InterPro" id="IPR050557">
    <property type="entry name" value="RTX_toxin/Mannuronan_C5-epim"/>
</dbReference>
<dbReference type="STRING" id="937218.SAMN06297251_107150"/>
<dbReference type="Pfam" id="PF00353">
    <property type="entry name" value="HemolysinCabind"/>
    <property type="match status" value="2"/>
</dbReference>
<dbReference type="EMBL" id="FWXR01000007">
    <property type="protein sequence ID" value="SMC76493.1"/>
    <property type="molecule type" value="Genomic_DNA"/>
</dbReference>
<dbReference type="PANTHER" id="PTHR38340:SF1">
    <property type="entry name" value="S-LAYER PROTEIN"/>
    <property type="match status" value="1"/>
</dbReference>
<evidence type="ECO:0000313" key="4">
    <source>
        <dbReference type="Proteomes" id="UP000192656"/>
    </source>
</evidence>
<evidence type="ECO:0000256" key="1">
    <source>
        <dbReference type="ARBA" id="ARBA00004613"/>
    </source>
</evidence>
<dbReference type="PRINTS" id="PR00313">
    <property type="entry name" value="CABNDNGRPT"/>
</dbReference>
<dbReference type="SUPFAM" id="SSF51120">
    <property type="entry name" value="beta-Roll"/>
    <property type="match status" value="1"/>
</dbReference>
<evidence type="ECO:0000313" key="3">
    <source>
        <dbReference type="EMBL" id="SMC76493.1"/>
    </source>
</evidence>
<dbReference type="InterPro" id="IPR018511">
    <property type="entry name" value="Hemolysin-typ_Ca-bd_CS"/>
</dbReference>
<accession>A0A1W2BU57</accession>
<dbReference type="InterPro" id="IPR011049">
    <property type="entry name" value="Serralysin-like_metalloprot_C"/>
</dbReference>
<proteinExistence type="predicted"/>
<dbReference type="PANTHER" id="PTHR38340">
    <property type="entry name" value="S-LAYER PROTEIN"/>
    <property type="match status" value="1"/>
</dbReference>
<gene>
    <name evidence="3" type="ORF">SAMN06297251_107150</name>
</gene>
<reference evidence="3 4" key="1">
    <citation type="submission" date="2017-04" db="EMBL/GenBank/DDBJ databases">
        <authorList>
            <person name="Afonso C.L."/>
            <person name="Miller P.J."/>
            <person name="Scott M.A."/>
            <person name="Spackman E."/>
            <person name="Goraichik I."/>
            <person name="Dimitrov K.M."/>
            <person name="Suarez D.L."/>
            <person name="Swayne D.E."/>
        </authorList>
    </citation>
    <scope>NUCLEOTIDE SEQUENCE [LARGE SCALE GENOMIC DNA]</scope>
    <source>
        <strain evidence="3 4">CGMCC 1.10972</strain>
    </source>
</reference>
<dbReference type="GO" id="GO:0005576">
    <property type="term" value="C:extracellular region"/>
    <property type="evidence" value="ECO:0007669"/>
    <property type="project" value="UniProtKB-SubCell"/>
</dbReference>
<keyword evidence="4" id="KW-1185">Reference proteome</keyword>
<name>A0A1W2BU57_9HYPH</name>
<evidence type="ECO:0008006" key="5">
    <source>
        <dbReference type="Google" id="ProtNLM"/>
    </source>
</evidence>
<comment type="subcellular location">
    <subcellularLocation>
        <location evidence="1">Secreted</location>
    </subcellularLocation>
</comment>
<dbReference type="InterPro" id="IPR001343">
    <property type="entry name" value="Hemolysn_Ca-bd"/>
</dbReference>
<dbReference type="Gene3D" id="2.150.10.10">
    <property type="entry name" value="Serralysin-like metalloprotease, C-terminal"/>
    <property type="match status" value="1"/>
</dbReference>
<evidence type="ECO:0000256" key="2">
    <source>
        <dbReference type="ARBA" id="ARBA00022525"/>
    </source>
</evidence>
<dbReference type="GO" id="GO:0005509">
    <property type="term" value="F:calcium ion binding"/>
    <property type="evidence" value="ECO:0007669"/>
    <property type="project" value="InterPro"/>
</dbReference>